<evidence type="ECO:0000313" key="4">
    <source>
        <dbReference type="EMBL" id="CAJ1584399.1"/>
    </source>
</evidence>
<feature type="chain" id="PRO_5047007570" evidence="2">
    <location>
        <begin position="25"/>
        <end position="63"/>
    </location>
</feature>
<organism evidence="4 5">
    <name type="scientific">[Mycobacterium] wendilense</name>
    <dbReference type="NCBI Taxonomy" id="3064284"/>
    <lineage>
        <taxon>Bacteria</taxon>
        <taxon>Bacillati</taxon>
        <taxon>Actinomycetota</taxon>
        <taxon>Actinomycetes</taxon>
        <taxon>Mycobacteriales</taxon>
        <taxon>Mycobacteriaceae</taxon>
        <taxon>Mycolicibacter</taxon>
    </lineage>
</organism>
<feature type="region of interest" description="Disordered" evidence="1">
    <location>
        <begin position="39"/>
        <end position="63"/>
    </location>
</feature>
<dbReference type="InterPro" id="IPR008613">
    <property type="entry name" value="Excalibur_Ca-bd_domain"/>
</dbReference>
<evidence type="ECO:0000313" key="5">
    <source>
        <dbReference type="Proteomes" id="UP001190466"/>
    </source>
</evidence>
<reference evidence="4 5" key="1">
    <citation type="submission" date="2023-08" db="EMBL/GenBank/DDBJ databases">
        <authorList>
            <person name="Folkvardsen B D."/>
            <person name="Norman A."/>
        </authorList>
    </citation>
    <scope>NUCLEOTIDE SEQUENCE [LARGE SCALE GENOMIC DNA]</scope>
    <source>
        <strain evidence="4 5">Mu0050</strain>
    </source>
</reference>
<dbReference type="Proteomes" id="UP001190466">
    <property type="component" value="Chromosome"/>
</dbReference>
<proteinExistence type="predicted"/>
<name>A0ABM9MG85_9MYCO</name>
<keyword evidence="5" id="KW-1185">Reference proteome</keyword>
<feature type="signal peptide" evidence="2">
    <location>
        <begin position="1"/>
        <end position="24"/>
    </location>
</feature>
<dbReference type="SMART" id="SM00894">
    <property type="entry name" value="Excalibur"/>
    <property type="match status" value="1"/>
</dbReference>
<dbReference type="EMBL" id="OY726395">
    <property type="protein sequence ID" value="CAJ1584399.1"/>
    <property type="molecule type" value="Genomic_DNA"/>
</dbReference>
<accession>A0ABM9MG85</accession>
<sequence length="63" mass="6503">MFRPFVAAVVIAGVAILAAPVAAAAPFKNCTEARSNGYSNIPSSSEYYGPHLDRDGDGIGCES</sequence>
<evidence type="ECO:0000259" key="3">
    <source>
        <dbReference type="SMART" id="SM00894"/>
    </source>
</evidence>
<keyword evidence="2" id="KW-0732">Signal</keyword>
<feature type="domain" description="Excalibur calcium-binding" evidence="3">
    <location>
        <begin position="26"/>
        <end position="62"/>
    </location>
</feature>
<evidence type="ECO:0000256" key="2">
    <source>
        <dbReference type="SAM" id="SignalP"/>
    </source>
</evidence>
<gene>
    <name evidence="4" type="ORF">MU0050_003158</name>
</gene>
<dbReference type="RefSeq" id="WP_316510517.1">
    <property type="nucleotide sequence ID" value="NZ_OY726395.1"/>
</dbReference>
<dbReference type="Pfam" id="PF05901">
    <property type="entry name" value="Excalibur"/>
    <property type="match status" value="1"/>
</dbReference>
<protein>
    <submittedName>
        <fullName evidence="4">Excalibur calcium-binding domain-containing protein</fullName>
    </submittedName>
</protein>
<evidence type="ECO:0000256" key="1">
    <source>
        <dbReference type="SAM" id="MobiDB-lite"/>
    </source>
</evidence>